<keyword evidence="1" id="KW-1133">Transmembrane helix</keyword>
<dbReference type="AlphaFoldDB" id="A0A0A9CB95"/>
<keyword evidence="1" id="KW-0472">Membrane</keyword>
<proteinExistence type="predicted"/>
<feature type="transmembrane region" description="Helical" evidence="1">
    <location>
        <begin position="6"/>
        <end position="22"/>
    </location>
</feature>
<name>A0A0A9CB95_ARUDO</name>
<protein>
    <submittedName>
        <fullName evidence="2">Uncharacterized protein</fullName>
    </submittedName>
</protein>
<evidence type="ECO:0000256" key="1">
    <source>
        <dbReference type="SAM" id="Phobius"/>
    </source>
</evidence>
<keyword evidence="1" id="KW-0812">Transmembrane</keyword>
<organism evidence="2">
    <name type="scientific">Arundo donax</name>
    <name type="common">Giant reed</name>
    <name type="synonym">Donax arundinaceus</name>
    <dbReference type="NCBI Taxonomy" id="35708"/>
    <lineage>
        <taxon>Eukaryota</taxon>
        <taxon>Viridiplantae</taxon>
        <taxon>Streptophyta</taxon>
        <taxon>Embryophyta</taxon>
        <taxon>Tracheophyta</taxon>
        <taxon>Spermatophyta</taxon>
        <taxon>Magnoliopsida</taxon>
        <taxon>Liliopsida</taxon>
        <taxon>Poales</taxon>
        <taxon>Poaceae</taxon>
        <taxon>PACMAD clade</taxon>
        <taxon>Arundinoideae</taxon>
        <taxon>Arundineae</taxon>
        <taxon>Arundo</taxon>
    </lineage>
</organism>
<accession>A0A0A9CB95</accession>
<reference evidence="2" key="1">
    <citation type="submission" date="2014-09" db="EMBL/GenBank/DDBJ databases">
        <authorList>
            <person name="Magalhaes I.L.F."/>
            <person name="Oliveira U."/>
            <person name="Santos F.R."/>
            <person name="Vidigal T.H.D.A."/>
            <person name="Brescovit A.D."/>
            <person name="Santos A.J."/>
        </authorList>
    </citation>
    <scope>NUCLEOTIDE SEQUENCE</scope>
    <source>
        <tissue evidence="2">Shoot tissue taken approximately 20 cm above the soil surface</tissue>
    </source>
</reference>
<evidence type="ECO:0000313" key="2">
    <source>
        <dbReference type="EMBL" id="JAD72861.1"/>
    </source>
</evidence>
<sequence>MSHHRIALFAATAIIIIICIPWY</sequence>
<dbReference type="EMBL" id="GBRH01225034">
    <property type="protein sequence ID" value="JAD72861.1"/>
    <property type="molecule type" value="Transcribed_RNA"/>
</dbReference>
<reference evidence="2" key="2">
    <citation type="journal article" date="2015" name="Data Brief">
        <title>Shoot transcriptome of the giant reed, Arundo donax.</title>
        <authorList>
            <person name="Barrero R.A."/>
            <person name="Guerrero F.D."/>
            <person name="Moolhuijzen P."/>
            <person name="Goolsby J.A."/>
            <person name="Tidwell J."/>
            <person name="Bellgard S.E."/>
            <person name="Bellgard M.I."/>
        </authorList>
    </citation>
    <scope>NUCLEOTIDE SEQUENCE</scope>
    <source>
        <tissue evidence="2">Shoot tissue taken approximately 20 cm above the soil surface</tissue>
    </source>
</reference>